<protein>
    <submittedName>
        <fullName evidence="3">Uncharacterized protein</fullName>
    </submittedName>
</protein>
<feature type="region of interest" description="Disordered" evidence="2">
    <location>
        <begin position="1569"/>
        <end position="1598"/>
    </location>
</feature>
<feature type="compositionally biased region" description="Acidic residues" evidence="2">
    <location>
        <begin position="820"/>
        <end position="834"/>
    </location>
</feature>
<reference evidence="3" key="1">
    <citation type="submission" date="2020-10" db="EMBL/GenBank/DDBJ databases">
        <title>Unveiling of a novel bifunctional photoreceptor, Dualchrome1, isolated from a cosmopolitan green alga.</title>
        <authorList>
            <person name="Suzuki S."/>
            <person name="Kawachi M."/>
        </authorList>
    </citation>
    <scope>NUCLEOTIDE SEQUENCE</scope>
    <source>
        <strain evidence="3">NIES 2893</strain>
    </source>
</reference>
<dbReference type="Gene3D" id="1.25.10.10">
    <property type="entry name" value="Leucine-rich Repeat Variant"/>
    <property type="match status" value="1"/>
</dbReference>
<keyword evidence="4" id="KW-1185">Reference proteome</keyword>
<feature type="region of interest" description="Disordered" evidence="2">
    <location>
        <begin position="1763"/>
        <end position="1791"/>
    </location>
</feature>
<name>A0A830HDV8_9CHLO</name>
<proteinExistence type="predicted"/>
<evidence type="ECO:0000256" key="1">
    <source>
        <dbReference type="SAM" id="Coils"/>
    </source>
</evidence>
<gene>
    <name evidence="3" type="ORF">PPROV_000433600</name>
</gene>
<feature type="region of interest" description="Disordered" evidence="2">
    <location>
        <begin position="1162"/>
        <end position="1191"/>
    </location>
</feature>
<sequence>MAPELVRTFVVVKPSEHDAETGMANPAKASVVSCMAQGVVRIRNEIRNRSNEYTVDGTSAATASPNENYEQLAKPLRKENGDKKHITVTTGKYQTNRVYIYHFADLYEPRLKPIEGRPDLDFSEQRKKLEDDEQWENCIRQYPFSKETLREMHNKMLEAKLRQELPEDPSGAPYKRMMKLMYQGVHGTWEMAVERSHHAEILRSGELVKSLGHIIVEQTHPTLLIPACAAVWTLAVNRKARAMLREDPDPSKPKSPAEENSATEAPPPQPPKAGADPTLDMDDEEEVKEVPNAFMEGLHKAMNLGLDIQQELAVMKGLAKKPAGKKGDEEEEEEEEDEKKKPPTKDELRAMKDEGKTEENAELLQWMSVGAMSLMVVDSLSRHALALLDPGLLTLIEYTKRRDGDSMYQEFADRRRLYSMKVVLMLLQRSKENRLLFAQAGGPEICMDIMEDQTDISRLRFVAACCLATFPTDPDALKLMLKNGKAMKMMASGKNTIHNGLIMMRKRSVERETYRERKGSYPPRLQTEVDEVAIMEAAGVAMWGAAYAICVLSQEMDEFDESVLFGEIDYWAYTTINLLAQIKNFYGCLGLCTAGTLALFARRPETCSLLYETIGKSVDAAEPWLNSTFGFRISTITTLLSQPPHYPLTKEEDELYDPNAEYFVDTVRSTIAGAIAWMTLHNQESRGSECFYGPFRYKLRQPFSNLVLPWSSDMMEHKKLMEAVAGALMYLATEGEEGTPVHIWDDVDFDDHLNEMELSLEFDAAGAAQNFVAGMWVALRNDDNRRNFLRLTPGWSDYEEGIADEEPEPEPAPEPTEIKSDDEEGGEGEDDAGLDDVEGIEAQVEDAQDDVAAVDEANEEATGEAPAEEEEQAEEIVEAGPQRKVLDSFRSFVNCGKGWLTTYLETPAHVDDHFEMLGYDSAVLRHMSYWCAMLWLVLVPPDAERFVKEEIYKLDKSRSVAPQSWWTTISPQVGHGDEWGPGTDEPLEVLVTVIVAPWKECHRRTKMIALGCAWSFAAINPSGAMCMADLGILDGLMNICQDENACTAAREYSGHILMMLVENRERMLMAGHYKLAKAYVSLIDTAKPCLQACGTKGMQLLVNRDADLDNVDEETSQNADDRKKHAAKAGAVRSLVALMQRLTRRQTAAVIGKGMNIPDGISFGFPPEAEHEGDGGDDGIDERPGAPGAPAYMDADEATQRVMSEFGHLRHIGDEECALRCARSLLNLSHDPDNQVAICKRGLYTLLRAQCLYRLVDYEIVEAISGCLGNLSCNYRNRTMLYKAELRGTKAMQERKIAAGEVWSKPIPVTERGAGPKLPPHQSAVKHQDTVRQITDIRNVSVSLPPLRAPKASFDPLEGPMPLGDTSKSKKTSKSVVANKPTRHSGTSKDSFVDWAKGIFDDKNNSTKSLPKYMEDAARSKEELESQRSDVKIEDRDHLPRLPPSLCRPLREMWEPCLEKIKREGGMRWRPDVLEYRQEALPNAGGEAPIMPQVAGLLLSAPRPADAKRILGTALQQLCATGHIEEEIWREPGVDWDRPTVEELYEQGVTSDVHESLPVTVMMPQPAKALPDGEGDSQSNIEDAGSLPTVPETSEISGSVVVHTSGKKTQRFLTLGESRAQTPLKVAKDETEPSPRATNGEMNTIADVAGSSGLGLKVVIAPKKGRTCIAFRAGLRDMSSSGPRPPMLALFEHVPGSRYWQDTGLDAHYLLPNGRETHYYYNSGDLTDEVGDELEAFPPRPTSLDLIMQLTLAPPDCIVELTEPKGGLQPTKYRPQPGLAPKPKEHTLPVKEPENLEDGFGDMDDEISPDFAVEPYIVYEERSVEKMRLEKKIIPKNRPPWRIEASVFWPRRKECDAKTLWNTSRVQQKAAECDIKRLQEKEKFVTMLEKEGKNSPLGDKCVKKVFDMLAENHHIFMNMMVYYNSQDPTSSSWHMGLNVWTRLLEDCKVPEHDSEFCKRSDLDTIHIVSNYTADKKSELYKVNSENGFLRFELLEAIFRTAMQKYTKGENARTKAPEEALRILLEENIFPNLPSRCQEPSNKFRSERLYCEDMDLLYVKYLDILRALYSNYRLAPKGGGLRLKKWDIRSWDMMVDQATLIDPFFTIAQSRQCYMYARMLTIDEVGSVERYRGFTFIDLLEGIGRIADEMSPPSMVDLENAGFTNPFDWLRSFEDETMNPIPRRESMEYSVPPTRPLHVKTETLLDLMFRRLDYRFRQGVEYSRDQFLKAIKREDKERGT</sequence>
<feature type="compositionally biased region" description="Acidic residues" evidence="2">
    <location>
        <begin position="797"/>
        <end position="811"/>
    </location>
</feature>
<feature type="region of interest" description="Disordered" evidence="2">
    <location>
        <begin position="797"/>
        <end position="834"/>
    </location>
</feature>
<dbReference type="Proteomes" id="UP000660262">
    <property type="component" value="Unassembled WGS sequence"/>
</dbReference>
<evidence type="ECO:0000256" key="2">
    <source>
        <dbReference type="SAM" id="MobiDB-lite"/>
    </source>
</evidence>
<organism evidence="3 4">
    <name type="scientific">Pycnococcus provasolii</name>
    <dbReference type="NCBI Taxonomy" id="41880"/>
    <lineage>
        <taxon>Eukaryota</taxon>
        <taxon>Viridiplantae</taxon>
        <taxon>Chlorophyta</taxon>
        <taxon>Pseudoscourfieldiophyceae</taxon>
        <taxon>Pseudoscourfieldiales</taxon>
        <taxon>Pycnococcaceae</taxon>
        <taxon>Pycnococcus</taxon>
    </lineage>
</organism>
<feature type="region of interest" description="Disordered" evidence="2">
    <location>
        <begin position="244"/>
        <end position="279"/>
    </location>
</feature>
<evidence type="ECO:0000313" key="3">
    <source>
        <dbReference type="EMBL" id="GHP05586.1"/>
    </source>
</evidence>
<feature type="compositionally biased region" description="Basic and acidic residues" evidence="2">
    <location>
        <begin position="244"/>
        <end position="257"/>
    </location>
</feature>
<dbReference type="OrthoDB" id="567696at2759"/>
<feature type="compositionally biased region" description="Basic and acidic residues" evidence="2">
    <location>
        <begin position="338"/>
        <end position="356"/>
    </location>
</feature>
<feature type="region of interest" description="Disordered" evidence="2">
    <location>
        <begin position="1348"/>
        <end position="1390"/>
    </location>
</feature>
<dbReference type="SUPFAM" id="SSF48371">
    <property type="entry name" value="ARM repeat"/>
    <property type="match status" value="1"/>
</dbReference>
<feature type="coiled-coil region" evidence="1">
    <location>
        <begin position="837"/>
        <end position="864"/>
    </location>
</feature>
<evidence type="ECO:0000313" key="4">
    <source>
        <dbReference type="Proteomes" id="UP000660262"/>
    </source>
</evidence>
<dbReference type="EMBL" id="BNJQ01000010">
    <property type="protein sequence ID" value="GHP05586.1"/>
    <property type="molecule type" value="Genomic_DNA"/>
</dbReference>
<feature type="compositionally biased region" description="Basic and acidic residues" evidence="2">
    <location>
        <begin position="1782"/>
        <end position="1791"/>
    </location>
</feature>
<dbReference type="InterPro" id="IPR016024">
    <property type="entry name" value="ARM-type_fold"/>
</dbReference>
<accession>A0A830HDV8</accession>
<keyword evidence="1" id="KW-0175">Coiled coil</keyword>
<feature type="region of interest" description="Disordered" evidence="2">
    <location>
        <begin position="319"/>
        <end position="356"/>
    </location>
</feature>
<dbReference type="InterPro" id="IPR011989">
    <property type="entry name" value="ARM-like"/>
</dbReference>
<comment type="caution">
    <text evidence="3">The sequence shown here is derived from an EMBL/GenBank/DDBJ whole genome shotgun (WGS) entry which is preliminary data.</text>
</comment>